<dbReference type="GO" id="GO:0009416">
    <property type="term" value="P:response to light stimulus"/>
    <property type="evidence" value="ECO:0007669"/>
    <property type="project" value="UniProtKB-ARBA"/>
</dbReference>
<feature type="binding site" description="axial binding residue" evidence="15">
    <location>
        <position position="416"/>
    </location>
    <ligand>
        <name>heme</name>
        <dbReference type="ChEBI" id="CHEBI:30413"/>
    </ligand>
    <ligandPart>
        <name>Fe</name>
        <dbReference type="ChEBI" id="CHEBI:18248"/>
    </ligandPart>
</feature>
<dbReference type="GO" id="GO:0005506">
    <property type="term" value="F:iron ion binding"/>
    <property type="evidence" value="ECO:0007669"/>
    <property type="project" value="InterPro"/>
</dbReference>
<keyword evidence="10 16" id="KW-0503">Monooxygenase</keyword>
<keyword evidence="7 17" id="KW-1133">Transmembrane helix</keyword>
<dbReference type="Gene3D" id="1.10.630.10">
    <property type="entry name" value="Cytochrome P450"/>
    <property type="match status" value="1"/>
</dbReference>
<evidence type="ECO:0000256" key="9">
    <source>
        <dbReference type="ARBA" id="ARBA00023004"/>
    </source>
</evidence>
<keyword evidence="11 17" id="KW-0472">Membrane</keyword>
<feature type="transmembrane region" description="Helical" evidence="17">
    <location>
        <begin position="6"/>
        <end position="22"/>
    </location>
</feature>
<evidence type="ECO:0000256" key="11">
    <source>
        <dbReference type="ARBA" id="ARBA00023136"/>
    </source>
</evidence>
<dbReference type="AlphaFoldDB" id="A0A8M8UUE6"/>
<dbReference type="Proteomes" id="UP000504604">
    <property type="component" value="Linkage group LG2"/>
</dbReference>
<dbReference type="GO" id="GO:0004497">
    <property type="term" value="F:monooxygenase activity"/>
    <property type="evidence" value="ECO:0007669"/>
    <property type="project" value="UniProtKB-KW"/>
</dbReference>
<evidence type="ECO:0000256" key="4">
    <source>
        <dbReference type="ARBA" id="ARBA00022617"/>
    </source>
</evidence>
<dbReference type="InterPro" id="IPR017972">
    <property type="entry name" value="Cyt_P450_CS"/>
</dbReference>
<dbReference type="GO" id="GO:0010268">
    <property type="term" value="P:brassinosteroid homeostasis"/>
    <property type="evidence" value="ECO:0007669"/>
    <property type="project" value="TreeGrafter"/>
</dbReference>
<evidence type="ECO:0000256" key="8">
    <source>
        <dbReference type="ARBA" id="ARBA00023002"/>
    </source>
</evidence>
<dbReference type="InterPro" id="IPR036396">
    <property type="entry name" value="Cyt_P450_sf"/>
</dbReference>
<dbReference type="FunFam" id="1.10.630.10:FF:000045">
    <property type="entry name" value="Cytochrome P450 85A1"/>
    <property type="match status" value="1"/>
</dbReference>
<evidence type="ECO:0000256" key="7">
    <source>
        <dbReference type="ARBA" id="ARBA00022989"/>
    </source>
</evidence>
<gene>
    <name evidence="19" type="primary">LOC105156751</name>
</gene>
<keyword evidence="8 16" id="KW-0560">Oxidoreductase</keyword>
<comment type="cofactor">
    <cofactor evidence="1 15">
        <name>heme</name>
        <dbReference type="ChEBI" id="CHEBI:30413"/>
    </cofactor>
</comment>
<dbReference type="GO" id="GO:0016125">
    <property type="term" value="P:sterol metabolic process"/>
    <property type="evidence" value="ECO:0007669"/>
    <property type="project" value="TreeGrafter"/>
</dbReference>
<evidence type="ECO:0000256" key="15">
    <source>
        <dbReference type="PIRSR" id="PIRSR602403-1"/>
    </source>
</evidence>
<dbReference type="PRINTS" id="PR00465">
    <property type="entry name" value="EP450IV"/>
</dbReference>
<name>A0A8M8UUE6_SESIN</name>
<keyword evidence="18" id="KW-1185">Reference proteome</keyword>
<organism evidence="18 19">
    <name type="scientific">Sesamum indicum</name>
    <name type="common">Oriental sesame</name>
    <name type="synonym">Sesamum orientale</name>
    <dbReference type="NCBI Taxonomy" id="4182"/>
    <lineage>
        <taxon>Eukaryota</taxon>
        <taxon>Viridiplantae</taxon>
        <taxon>Streptophyta</taxon>
        <taxon>Embryophyta</taxon>
        <taxon>Tracheophyta</taxon>
        <taxon>Spermatophyta</taxon>
        <taxon>Magnoliopsida</taxon>
        <taxon>eudicotyledons</taxon>
        <taxon>Gunneridae</taxon>
        <taxon>Pentapetalae</taxon>
        <taxon>asterids</taxon>
        <taxon>lamiids</taxon>
        <taxon>Lamiales</taxon>
        <taxon>Pedaliaceae</taxon>
        <taxon>Sesamum</taxon>
    </lineage>
</organism>
<dbReference type="Pfam" id="PF00067">
    <property type="entry name" value="p450"/>
    <property type="match status" value="1"/>
</dbReference>
<dbReference type="OrthoDB" id="1372046at2759"/>
<sequence>MEGLDMVVSCLALGLLFCFFVLKWNEFRYSRRGVPPGTMGWPFFGETNEFLKLGPQFMRNQKARYGSVFKSHILGSPMVVSTDAELNRFILLNEAKGLVPGYPQSMVDILGSRNIAAVHGSTHRYIRNNLLSLVGTPVVKDRLLPRLDKHMRLFLSNWDGKTIDIQQKTKEMAFAMAFKQIAEVESSSIYDSFKCEFDKFLIGTLSLPVNLPGTNYHLGFKSRADVVKTLTELMEKRRGATAGTYDDMLAHLLRDGTTRYGLTDEDIIDQIITILYSGYETMSTTSMMAVKYLHDHQEALQELRDEHFAIRKRKAAEEPIDWNDIKSMRFTRAVVFETLRLATVINGVLRKTTQDVQLNGFTVPKGWRIYVYLREINYDPLLYPEPLKFNPWRWLQDEKLESNNYVLLFGGGSRLCPGKELGIVKVATFLHYLVTTYRWEEIGGEKMLEFPRVKAPNGYHVNVMKI</sequence>
<dbReference type="CDD" id="cd11043">
    <property type="entry name" value="CYP90-like"/>
    <property type="match status" value="1"/>
</dbReference>
<dbReference type="KEGG" id="sind:105156751"/>
<keyword evidence="6 15" id="KW-0479">Metal-binding</keyword>
<dbReference type="RefSeq" id="XP_020547620.1">
    <property type="nucleotide sequence ID" value="XM_020691961.1"/>
</dbReference>
<reference evidence="19" key="1">
    <citation type="submission" date="2025-08" db="UniProtKB">
        <authorList>
            <consortium name="RefSeq"/>
        </authorList>
    </citation>
    <scope>IDENTIFICATION</scope>
</reference>
<evidence type="ECO:0000256" key="14">
    <source>
        <dbReference type="ARBA" id="ARBA00077945"/>
    </source>
</evidence>
<keyword evidence="4 15" id="KW-0349">Heme</keyword>
<keyword evidence="9 15" id="KW-0408">Iron</keyword>
<evidence type="ECO:0000256" key="2">
    <source>
        <dbReference type="ARBA" id="ARBA00004167"/>
    </source>
</evidence>
<evidence type="ECO:0000313" key="19">
    <source>
        <dbReference type="RefSeq" id="XP_020547620.1"/>
    </source>
</evidence>
<dbReference type="InterPro" id="IPR002403">
    <property type="entry name" value="Cyt_P450_E_grp-IV"/>
</dbReference>
<dbReference type="SUPFAM" id="SSF48264">
    <property type="entry name" value="Cytochrome P450"/>
    <property type="match status" value="1"/>
</dbReference>
<protein>
    <recommendedName>
        <fullName evidence="14">C6-oxidase</fullName>
    </recommendedName>
</protein>
<dbReference type="PRINTS" id="PR00385">
    <property type="entry name" value="P450"/>
</dbReference>
<proteinExistence type="inferred from homology"/>
<dbReference type="GO" id="GO:0016132">
    <property type="term" value="P:brassinosteroid biosynthetic process"/>
    <property type="evidence" value="ECO:0007669"/>
    <property type="project" value="TreeGrafter"/>
</dbReference>
<evidence type="ECO:0000256" key="12">
    <source>
        <dbReference type="ARBA" id="ARBA00050617"/>
    </source>
</evidence>
<evidence type="ECO:0000256" key="13">
    <source>
        <dbReference type="ARBA" id="ARBA00051387"/>
    </source>
</evidence>
<dbReference type="GO" id="GO:0016020">
    <property type="term" value="C:membrane"/>
    <property type="evidence" value="ECO:0007669"/>
    <property type="project" value="UniProtKB-SubCell"/>
</dbReference>
<dbReference type="GO" id="GO:0016705">
    <property type="term" value="F:oxidoreductase activity, acting on paired donors, with incorporation or reduction of molecular oxygen"/>
    <property type="evidence" value="ECO:0007669"/>
    <property type="project" value="InterPro"/>
</dbReference>
<dbReference type="GO" id="GO:0020037">
    <property type="term" value="F:heme binding"/>
    <property type="evidence" value="ECO:0007669"/>
    <property type="project" value="InterPro"/>
</dbReference>
<accession>A0A8M8UUE6</accession>
<evidence type="ECO:0000256" key="17">
    <source>
        <dbReference type="SAM" id="Phobius"/>
    </source>
</evidence>
<comment type="catalytic activity">
    <reaction evidence="13">
        <text>6alpha-hydroxycastasterone + reduced [NADPH--hemoprotein reductase] + O2 = castasterone + oxidized [NADPH--hemoprotein reductase] + 2 H2O + H(+)</text>
        <dbReference type="Rhea" id="RHEA:69879"/>
        <dbReference type="Rhea" id="RHEA-COMP:11964"/>
        <dbReference type="Rhea" id="RHEA-COMP:11965"/>
        <dbReference type="ChEBI" id="CHEBI:15377"/>
        <dbReference type="ChEBI" id="CHEBI:15378"/>
        <dbReference type="ChEBI" id="CHEBI:15379"/>
        <dbReference type="ChEBI" id="CHEBI:20760"/>
        <dbReference type="ChEBI" id="CHEBI:23051"/>
        <dbReference type="ChEBI" id="CHEBI:57618"/>
        <dbReference type="ChEBI" id="CHEBI:58210"/>
    </reaction>
    <physiologicalReaction direction="left-to-right" evidence="13">
        <dbReference type="Rhea" id="RHEA:69880"/>
    </physiologicalReaction>
</comment>
<evidence type="ECO:0000256" key="6">
    <source>
        <dbReference type="ARBA" id="ARBA00022723"/>
    </source>
</evidence>
<dbReference type="PROSITE" id="PS00086">
    <property type="entry name" value="CYTOCHROME_P450"/>
    <property type="match status" value="1"/>
</dbReference>
<comment type="subcellular location">
    <subcellularLocation>
        <location evidence="2">Membrane</location>
        <topology evidence="2">Single-pass membrane protein</topology>
    </subcellularLocation>
</comment>
<keyword evidence="5 17" id="KW-0812">Transmembrane</keyword>
<dbReference type="InterPro" id="IPR001128">
    <property type="entry name" value="Cyt_P450"/>
</dbReference>
<evidence type="ECO:0000256" key="5">
    <source>
        <dbReference type="ARBA" id="ARBA00022692"/>
    </source>
</evidence>
<comment type="similarity">
    <text evidence="3 16">Belongs to the cytochrome P450 family.</text>
</comment>
<evidence type="ECO:0000256" key="10">
    <source>
        <dbReference type="ARBA" id="ARBA00023033"/>
    </source>
</evidence>
<evidence type="ECO:0000256" key="1">
    <source>
        <dbReference type="ARBA" id="ARBA00001971"/>
    </source>
</evidence>
<evidence type="ECO:0000256" key="16">
    <source>
        <dbReference type="RuleBase" id="RU000461"/>
    </source>
</evidence>
<evidence type="ECO:0000313" key="18">
    <source>
        <dbReference type="Proteomes" id="UP000504604"/>
    </source>
</evidence>
<comment type="catalytic activity">
    <reaction evidence="12">
        <text>6-deoxocastasterone + reduced [NADPH--hemoprotein reductase] + O2 = 6alpha-hydroxycastasterone + oxidized [NADPH--hemoprotein reductase] + H2O + H(+)</text>
        <dbReference type="Rhea" id="RHEA:69875"/>
        <dbReference type="Rhea" id="RHEA-COMP:11964"/>
        <dbReference type="Rhea" id="RHEA-COMP:11965"/>
        <dbReference type="ChEBI" id="CHEBI:15377"/>
        <dbReference type="ChEBI" id="CHEBI:15378"/>
        <dbReference type="ChEBI" id="CHEBI:15379"/>
        <dbReference type="ChEBI" id="CHEBI:20712"/>
        <dbReference type="ChEBI" id="CHEBI:20760"/>
        <dbReference type="ChEBI" id="CHEBI:57618"/>
        <dbReference type="ChEBI" id="CHEBI:58210"/>
    </reaction>
    <physiologicalReaction direction="left-to-right" evidence="12">
        <dbReference type="Rhea" id="RHEA:69876"/>
    </physiologicalReaction>
</comment>
<evidence type="ECO:0000256" key="3">
    <source>
        <dbReference type="ARBA" id="ARBA00010617"/>
    </source>
</evidence>
<dbReference type="GeneID" id="105156751"/>
<dbReference type="PANTHER" id="PTHR24286:SF169">
    <property type="entry name" value="CYTOCHROME P450 85A1"/>
    <property type="match status" value="1"/>
</dbReference>
<dbReference type="PANTHER" id="PTHR24286">
    <property type="entry name" value="CYTOCHROME P450 26"/>
    <property type="match status" value="1"/>
</dbReference>